<comment type="caution">
    <text evidence="4">The sequence shown here is derived from an EMBL/GenBank/DDBJ whole genome shotgun (WGS) entry which is preliminary data.</text>
</comment>
<dbReference type="GO" id="GO:0009116">
    <property type="term" value="P:nucleoside metabolic process"/>
    <property type="evidence" value="ECO:0007669"/>
    <property type="project" value="InterPro"/>
</dbReference>
<dbReference type="Gene3D" id="3.40.50.300">
    <property type="entry name" value="P-loop containing nucleotide triphosphate hydrolases"/>
    <property type="match status" value="1"/>
</dbReference>
<feature type="domain" description="Nucleoside phosphorylase" evidence="3">
    <location>
        <begin position="14"/>
        <end position="135"/>
    </location>
</feature>
<protein>
    <recommendedName>
        <fullName evidence="6">Kinesin light chain</fullName>
    </recommendedName>
</protein>
<dbReference type="InterPro" id="IPR053137">
    <property type="entry name" value="NLR-like"/>
</dbReference>
<dbReference type="PANTHER" id="PTHR46082">
    <property type="entry name" value="ATP/GTP-BINDING PROTEIN-RELATED"/>
    <property type="match status" value="1"/>
</dbReference>
<dbReference type="Proteomes" id="UP000813385">
    <property type="component" value="Unassembled WGS sequence"/>
</dbReference>
<dbReference type="SUPFAM" id="SSF48452">
    <property type="entry name" value="TPR-like"/>
    <property type="match status" value="2"/>
</dbReference>
<dbReference type="EMBL" id="JAGPXD010000006">
    <property type="protein sequence ID" value="KAH7350096.1"/>
    <property type="molecule type" value="Genomic_DNA"/>
</dbReference>
<feature type="compositionally biased region" description="Polar residues" evidence="1">
    <location>
        <begin position="326"/>
        <end position="338"/>
    </location>
</feature>
<dbReference type="InterPro" id="IPR019734">
    <property type="entry name" value="TPR_rpt"/>
</dbReference>
<feature type="domain" description="NB-ARC" evidence="2">
    <location>
        <begin position="370"/>
        <end position="537"/>
    </location>
</feature>
<dbReference type="Gene3D" id="1.25.40.10">
    <property type="entry name" value="Tetratricopeptide repeat domain"/>
    <property type="match status" value="2"/>
</dbReference>
<name>A0A8K0T6U9_9PEZI</name>
<reference evidence="4" key="1">
    <citation type="journal article" date="2021" name="Nat. Commun.">
        <title>Genetic determinants of endophytism in the Arabidopsis root mycobiome.</title>
        <authorList>
            <person name="Mesny F."/>
            <person name="Miyauchi S."/>
            <person name="Thiergart T."/>
            <person name="Pickel B."/>
            <person name="Atanasova L."/>
            <person name="Karlsson M."/>
            <person name="Huettel B."/>
            <person name="Barry K.W."/>
            <person name="Haridas S."/>
            <person name="Chen C."/>
            <person name="Bauer D."/>
            <person name="Andreopoulos W."/>
            <person name="Pangilinan J."/>
            <person name="LaButti K."/>
            <person name="Riley R."/>
            <person name="Lipzen A."/>
            <person name="Clum A."/>
            <person name="Drula E."/>
            <person name="Henrissat B."/>
            <person name="Kohler A."/>
            <person name="Grigoriev I.V."/>
            <person name="Martin F.M."/>
            <person name="Hacquard S."/>
        </authorList>
    </citation>
    <scope>NUCLEOTIDE SEQUENCE</scope>
    <source>
        <strain evidence="4">MPI-CAGE-AT-0016</strain>
    </source>
</reference>
<dbReference type="SUPFAM" id="SSF52540">
    <property type="entry name" value="P-loop containing nucleoside triphosphate hydrolases"/>
    <property type="match status" value="1"/>
</dbReference>
<dbReference type="AlphaFoldDB" id="A0A8K0T6U9"/>
<dbReference type="InterPro" id="IPR027417">
    <property type="entry name" value="P-loop_NTPase"/>
</dbReference>
<dbReference type="SMART" id="SM00028">
    <property type="entry name" value="TPR"/>
    <property type="match status" value="6"/>
</dbReference>
<evidence type="ECO:0000256" key="1">
    <source>
        <dbReference type="SAM" id="MobiDB-lite"/>
    </source>
</evidence>
<evidence type="ECO:0000313" key="5">
    <source>
        <dbReference type="Proteomes" id="UP000813385"/>
    </source>
</evidence>
<proteinExistence type="predicted"/>
<feature type="region of interest" description="Disordered" evidence="1">
    <location>
        <begin position="325"/>
        <end position="347"/>
    </location>
</feature>
<dbReference type="PANTHER" id="PTHR46082:SF6">
    <property type="entry name" value="AAA+ ATPASE DOMAIN-CONTAINING PROTEIN-RELATED"/>
    <property type="match status" value="1"/>
</dbReference>
<dbReference type="Pfam" id="PF13374">
    <property type="entry name" value="TPR_10"/>
    <property type="match status" value="1"/>
</dbReference>
<dbReference type="Pfam" id="PF01048">
    <property type="entry name" value="PNP_UDP_1"/>
    <property type="match status" value="1"/>
</dbReference>
<dbReference type="InterPro" id="IPR011990">
    <property type="entry name" value="TPR-like_helical_dom_sf"/>
</dbReference>
<accession>A0A8K0T6U9</accession>
<dbReference type="InterPro" id="IPR002182">
    <property type="entry name" value="NB-ARC"/>
</dbReference>
<dbReference type="GO" id="GO:0003824">
    <property type="term" value="F:catalytic activity"/>
    <property type="evidence" value="ECO:0007669"/>
    <property type="project" value="InterPro"/>
</dbReference>
<sequence length="1068" mass="119824">MAQTTRPTTRSDFEIAIICALTLEADAVVALFDRYWDDEEERGDDPPYDKALGDANAYTAGRIGRHNVVVAHLPRDGKVRAANAASYCRMSWPAIKLALVVGICGAVPFTADGKEIILGDVIISEAVVQYDLGRQNDDEFVRKTDLLDSLPRPSEEILGFLAKLKTFRDKTRLEAKMEAHMAQLKENPGLEADYPGVKEDTLFVANHDHPDGKICEHANCKEKPIERRRLANVDPKSVIHFGRIASGDTVMKSAEKRDSIAKKEEGVIAFEMESAGVWGVFPCVVIKGVCDYADSHKLKNWQRYAAATAASCTKAFLEHWVPSAHAGSSVSDGRQDQQAGGIRSKAASRTPQRYLPLLENRNFVGRAAFMDVLRAKLFSDDNRAPHRFAIMGLGGVGKTQVANNIANWTVRNKPDWHVFWLPALSMATFEQACRYIARLLGLKEAEQTDAKELLRCYLDSDRSGPWLLIIDNADDEEVVEGNKEGGKKGIRDFLPRAGKGRILFTTRTSQIATRLAQREVLILEEMDADEARDLLVQSLRDESLLTDEKGVTELLDILTYLPLAISQAAAYLNENMATVAEYIRLLQNTERDMVELLETEFLDDTRYHGTHNAVARTWVVSFEQIRKNPDASKLLGFISHVEPKAISRSMLPPAGSEQRMTRAIGILCGYLFLSRREGELVFDMHRLVHVASRAWESTQTDAAQRRREALGHLQMIFSTDEWEERERWQPLLPHVLKAIDTEKTGSDGGQEDRNLAYWAGRCLYFEGQTREAVKLLERVVEVDEATQTEIHPNRLSSQHYLGVAYREDGREQDAINMLERVVAIREKTLPETHPDRLASQHQLAGAYRVYGRSRDAIDLLEKVVAIEATTTPETHPGRLASQGQLAVFYWADGRTQDAIHLLEKVVAVREITLPETHPDRLASQHELAGAYRADGRTRDAIHLLEKVVAIREKVLAETYPDRLASQNDLALAYDEDGRVQDAIRLLEEVVAICEISQPETHRHRLVSQKNLAVFYYNQGQIEKAVELLGYVVSIHRKVLREGHPGRVASESQLALWQASNVEEGHAAA</sequence>
<dbReference type="InterPro" id="IPR000845">
    <property type="entry name" value="Nucleoside_phosphorylase_d"/>
</dbReference>
<dbReference type="SUPFAM" id="SSF53167">
    <property type="entry name" value="Purine and uridine phosphorylases"/>
    <property type="match status" value="1"/>
</dbReference>
<evidence type="ECO:0000259" key="2">
    <source>
        <dbReference type="Pfam" id="PF00931"/>
    </source>
</evidence>
<dbReference type="Gene3D" id="3.40.50.1580">
    <property type="entry name" value="Nucleoside phosphorylase domain"/>
    <property type="match status" value="1"/>
</dbReference>
<dbReference type="Pfam" id="PF13424">
    <property type="entry name" value="TPR_12"/>
    <property type="match status" value="3"/>
</dbReference>
<gene>
    <name evidence="4" type="ORF">B0T11DRAFT_321856</name>
</gene>
<evidence type="ECO:0008006" key="6">
    <source>
        <dbReference type="Google" id="ProtNLM"/>
    </source>
</evidence>
<dbReference type="GO" id="GO:0043531">
    <property type="term" value="F:ADP binding"/>
    <property type="evidence" value="ECO:0007669"/>
    <property type="project" value="InterPro"/>
</dbReference>
<dbReference type="InterPro" id="IPR035994">
    <property type="entry name" value="Nucleoside_phosphorylase_sf"/>
</dbReference>
<evidence type="ECO:0000313" key="4">
    <source>
        <dbReference type="EMBL" id="KAH7350096.1"/>
    </source>
</evidence>
<dbReference type="OrthoDB" id="5086500at2759"/>
<evidence type="ECO:0000259" key="3">
    <source>
        <dbReference type="Pfam" id="PF01048"/>
    </source>
</evidence>
<keyword evidence="5" id="KW-1185">Reference proteome</keyword>
<organism evidence="4 5">
    <name type="scientific">Plectosphaerella cucumerina</name>
    <dbReference type="NCBI Taxonomy" id="40658"/>
    <lineage>
        <taxon>Eukaryota</taxon>
        <taxon>Fungi</taxon>
        <taxon>Dikarya</taxon>
        <taxon>Ascomycota</taxon>
        <taxon>Pezizomycotina</taxon>
        <taxon>Sordariomycetes</taxon>
        <taxon>Hypocreomycetidae</taxon>
        <taxon>Glomerellales</taxon>
        <taxon>Plectosphaerellaceae</taxon>
        <taxon>Plectosphaerella</taxon>
    </lineage>
</organism>
<dbReference type="Pfam" id="PF00931">
    <property type="entry name" value="NB-ARC"/>
    <property type="match status" value="1"/>
</dbReference>